<feature type="region of interest" description="Disordered" evidence="1">
    <location>
        <begin position="234"/>
        <end position="314"/>
    </location>
</feature>
<dbReference type="EMBL" id="CP000124">
    <property type="protein sequence ID" value="ABA47691.1"/>
    <property type="molecule type" value="Genomic_DNA"/>
</dbReference>
<feature type="compositionally biased region" description="Basic residues" evidence="1">
    <location>
        <begin position="248"/>
        <end position="263"/>
    </location>
</feature>
<feature type="compositionally biased region" description="Low complexity" evidence="1">
    <location>
        <begin position="273"/>
        <end position="286"/>
    </location>
</feature>
<dbReference type="HOGENOM" id="CLU_884749_0_0_4"/>
<sequence>MLDARPVPVVIGEALGQLDHHRERVGPRDAALDGLRAVIQRDAVPVPVVVVRDAAEVVAHGHVVDVFDAAVKRQALELGHARRAVVVLDHLLDEHVVVQPAVAPLPREERADLVMARRPARLQVDAVVHQHQHTRLAARLDHVARRQRIEIAIGDVALEIQLRQVLAIRVQMRAARQLAVELRLARDAPHLVGRRAGQEHAAPVVVMRPSGPNLLSECLHDALLSILTRAARARPSSRACRADSPRARSSRRRPARASRRARAQARSDRTASRRASGSPSPSARSGARSRRAPPRPRKETRDCRCGCARSGSHR</sequence>
<evidence type="ECO:0000313" key="2">
    <source>
        <dbReference type="EMBL" id="ABA47691.1"/>
    </source>
</evidence>
<name>Q3JQV7_BURP1</name>
<dbReference type="KEGG" id="bpm:BURPS1710b_2659"/>
<protein>
    <submittedName>
        <fullName evidence="2">Uncharacterized protein</fullName>
    </submittedName>
</protein>
<dbReference type="AlphaFoldDB" id="Q3JQV7"/>
<organism evidence="2 3">
    <name type="scientific">Burkholderia pseudomallei (strain 1710b)</name>
    <dbReference type="NCBI Taxonomy" id="320372"/>
    <lineage>
        <taxon>Bacteria</taxon>
        <taxon>Pseudomonadati</taxon>
        <taxon>Pseudomonadota</taxon>
        <taxon>Betaproteobacteria</taxon>
        <taxon>Burkholderiales</taxon>
        <taxon>Burkholderiaceae</taxon>
        <taxon>Burkholderia</taxon>
        <taxon>pseudomallei group</taxon>
    </lineage>
</organism>
<reference evidence="2 3" key="1">
    <citation type="submission" date="2005-09" db="EMBL/GenBank/DDBJ databases">
        <authorList>
            <person name="Woods D.E."/>
            <person name="Nierman W.C."/>
        </authorList>
    </citation>
    <scope>NUCLEOTIDE SEQUENCE [LARGE SCALE GENOMIC DNA]</scope>
    <source>
        <strain evidence="2 3">1710b</strain>
    </source>
</reference>
<accession>Q3JQV7</accession>
<dbReference type="EnsemblBacteria" id="ABA47691">
    <property type="protein sequence ID" value="ABA47691"/>
    <property type="gene ID" value="BURPS1710b_2659"/>
</dbReference>
<gene>
    <name evidence="2" type="ordered locus">BURPS1710b_2659</name>
</gene>
<dbReference type="Proteomes" id="UP000002700">
    <property type="component" value="Chromosome I"/>
</dbReference>
<proteinExistence type="predicted"/>
<evidence type="ECO:0000313" key="3">
    <source>
        <dbReference type="Proteomes" id="UP000002700"/>
    </source>
</evidence>
<evidence type="ECO:0000256" key="1">
    <source>
        <dbReference type="SAM" id="MobiDB-lite"/>
    </source>
</evidence>